<protein>
    <submittedName>
        <fullName evidence="1">Uncharacterized protein</fullName>
    </submittedName>
</protein>
<evidence type="ECO:0000313" key="2">
    <source>
        <dbReference type="Proteomes" id="UP000831485"/>
    </source>
</evidence>
<dbReference type="EMBL" id="CP096574">
    <property type="protein sequence ID" value="UPU37477.1"/>
    <property type="molecule type" value="Genomic_DNA"/>
</dbReference>
<accession>A0ABY4LLT9</accession>
<dbReference type="RefSeq" id="WP_248647066.1">
    <property type="nucleotide sequence ID" value="NZ_CP096574.1"/>
</dbReference>
<keyword evidence="2" id="KW-1185">Reference proteome</keyword>
<sequence length="110" mass="12149">MQIISMSDVGETKRTALLYVMSCLCNDGVTLPLSDFARFCFITATTEDLIAALELPAADPVVCESWKMSPQQWHSGLRQALYQRLVDALLSESIESGMPEPMPHGRQGQC</sequence>
<proteinExistence type="predicted"/>
<organism evidence="1 2">
    <name type="scientific">Geomonas paludis</name>
    <dbReference type="NCBI Taxonomy" id="2740185"/>
    <lineage>
        <taxon>Bacteria</taxon>
        <taxon>Pseudomonadati</taxon>
        <taxon>Thermodesulfobacteriota</taxon>
        <taxon>Desulfuromonadia</taxon>
        <taxon>Geobacterales</taxon>
        <taxon>Geobacteraceae</taxon>
        <taxon>Geomonas</taxon>
    </lineage>
</organism>
<name>A0ABY4LLT9_9BACT</name>
<evidence type="ECO:0000313" key="1">
    <source>
        <dbReference type="EMBL" id="UPU37477.1"/>
    </source>
</evidence>
<reference evidence="1" key="1">
    <citation type="submission" date="2022-04" db="EMBL/GenBank/DDBJ databases">
        <authorList>
            <person name="Liu G."/>
        </authorList>
    </citation>
    <scope>NUCLEOTIDE SEQUENCE</scope>
    <source>
        <strain evidence="1">RG22</strain>
    </source>
</reference>
<dbReference type="Proteomes" id="UP000831485">
    <property type="component" value="Chromosome"/>
</dbReference>
<gene>
    <name evidence="1" type="ORF">M1B72_07165</name>
</gene>